<keyword evidence="3" id="KW-0031">Aminopeptidase</keyword>
<evidence type="ECO:0000256" key="8">
    <source>
        <dbReference type="ARBA" id="ARBA00022801"/>
    </source>
</evidence>
<feature type="transmembrane region" description="Helical" evidence="13">
    <location>
        <begin position="269"/>
        <end position="292"/>
    </location>
</feature>
<dbReference type="Gene3D" id="1.10.3370.10">
    <property type="entry name" value="SecY subunit domain"/>
    <property type="match status" value="2"/>
</dbReference>
<evidence type="ECO:0000256" key="6">
    <source>
        <dbReference type="ARBA" id="ARBA00022692"/>
    </source>
</evidence>
<evidence type="ECO:0000313" key="16">
    <source>
        <dbReference type="Proteomes" id="UP000053239"/>
    </source>
</evidence>
<keyword evidence="10 13" id="KW-1133">Transmembrane helix</keyword>
<dbReference type="PANTHER" id="PTHR43330">
    <property type="entry name" value="METHIONINE AMINOPEPTIDASE"/>
    <property type="match status" value="1"/>
</dbReference>
<feature type="transmembrane region" description="Helical" evidence="13">
    <location>
        <begin position="105"/>
        <end position="126"/>
    </location>
</feature>
<gene>
    <name evidence="15" type="ORF">PVNG_02453</name>
</gene>
<evidence type="ECO:0000256" key="10">
    <source>
        <dbReference type="ARBA" id="ARBA00022989"/>
    </source>
</evidence>
<dbReference type="GO" id="GO:0006508">
    <property type="term" value="P:proteolysis"/>
    <property type="evidence" value="ECO:0007669"/>
    <property type="project" value="UniProtKB-KW"/>
</dbReference>
<keyword evidence="12 13" id="KW-0472">Membrane</keyword>
<evidence type="ECO:0000256" key="12">
    <source>
        <dbReference type="ARBA" id="ARBA00023136"/>
    </source>
</evidence>
<evidence type="ECO:0000256" key="4">
    <source>
        <dbReference type="ARBA" id="ARBA00022448"/>
    </source>
</evidence>
<keyword evidence="4" id="KW-0813">Transport</keyword>
<evidence type="ECO:0000256" key="1">
    <source>
        <dbReference type="ARBA" id="ARBA00004141"/>
    </source>
</evidence>
<dbReference type="InterPro" id="IPR030659">
    <property type="entry name" value="SecY_CS"/>
</dbReference>
<feature type="transmembrane region" description="Helical" evidence="13">
    <location>
        <begin position="225"/>
        <end position="249"/>
    </location>
</feature>
<dbReference type="SUPFAM" id="SSF103491">
    <property type="entry name" value="Preprotein translocase SecY subunit"/>
    <property type="match status" value="1"/>
</dbReference>
<accession>A0A0J9TKT8</accession>
<keyword evidence="6 13" id="KW-0812">Transmembrane</keyword>
<feature type="domain" description="Peptidase M24" evidence="14">
    <location>
        <begin position="356"/>
        <end position="559"/>
    </location>
</feature>
<dbReference type="Pfam" id="PF00344">
    <property type="entry name" value="SecY"/>
    <property type="match status" value="1"/>
</dbReference>
<dbReference type="GO" id="GO:0015031">
    <property type="term" value="P:protein transport"/>
    <property type="evidence" value="ECO:0007669"/>
    <property type="project" value="UniProtKB-KW"/>
</dbReference>
<protein>
    <recommendedName>
        <fullName evidence="14">Peptidase M24 domain-containing protein</fullName>
    </recommendedName>
</protein>
<evidence type="ECO:0000256" key="3">
    <source>
        <dbReference type="ARBA" id="ARBA00022438"/>
    </source>
</evidence>
<dbReference type="InterPro" id="IPR000994">
    <property type="entry name" value="Pept_M24"/>
</dbReference>
<dbReference type="PROSITE" id="PS00755">
    <property type="entry name" value="SECY_1"/>
    <property type="match status" value="1"/>
</dbReference>
<dbReference type="Gene3D" id="3.90.230.10">
    <property type="entry name" value="Creatinase/methionine aminopeptidase superfamily"/>
    <property type="match status" value="1"/>
</dbReference>
<keyword evidence="8" id="KW-0378">Hydrolase</keyword>
<dbReference type="AlphaFoldDB" id="A0A0J9TKT8"/>
<dbReference type="Proteomes" id="UP000053239">
    <property type="component" value="Unassembled WGS sequence"/>
</dbReference>
<reference evidence="15 16" key="1">
    <citation type="submission" date="2011-09" db="EMBL/GenBank/DDBJ databases">
        <title>The Genome Sequence of Plasmodium vivax North Korean.</title>
        <authorList>
            <consortium name="The Broad Institute Genome Sequencing Platform"/>
            <consortium name="The Broad Institute Genome Sequencing Center for Infectious Disease"/>
            <person name="Neafsey D."/>
            <person name="Carlton J."/>
            <person name="Barnwell J."/>
            <person name="Collins W."/>
            <person name="Escalante A."/>
            <person name="Mullikin J."/>
            <person name="Saul A."/>
            <person name="Guigo R."/>
            <person name="Camara F."/>
            <person name="Young S.K."/>
            <person name="Zeng Q."/>
            <person name="Gargeya S."/>
            <person name="Fitzgerald M."/>
            <person name="Haas B."/>
            <person name="Abouelleil A."/>
            <person name="Alvarado L."/>
            <person name="Arachchi H.M."/>
            <person name="Berlin A."/>
            <person name="Brown A."/>
            <person name="Chapman S.B."/>
            <person name="Chen Z."/>
            <person name="Dunbar C."/>
            <person name="Freedman E."/>
            <person name="Gearin G."/>
            <person name="Gellesch M."/>
            <person name="Goldberg J."/>
            <person name="Griggs A."/>
            <person name="Gujja S."/>
            <person name="Heiman D."/>
            <person name="Howarth C."/>
            <person name="Larson L."/>
            <person name="Lui A."/>
            <person name="MacDonald P.J.P."/>
            <person name="Montmayeur A."/>
            <person name="Murphy C."/>
            <person name="Neiman D."/>
            <person name="Pearson M."/>
            <person name="Priest M."/>
            <person name="Roberts A."/>
            <person name="Saif S."/>
            <person name="Shea T."/>
            <person name="Shenoy N."/>
            <person name="Sisk P."/>
            <person name="Stolte C."/>
            <person name="Sykes S."/>
            <person name="Wortman J."/>
            <person name="Nusbaum C."/>
            <person name="Birren B."/>
        </authorList>
    </citation>
    <scope>NUCLEOTIDE SEQUENCE [LARGE SCALE GENOMIC DNA]</scope>
    <source>
        <strain evidence="15 16">North Korean</strain>
    </source>
</reference>
<dbReference type="InterPro" id="IPR026593">
    <property type="entry name" value="SecY"/>
</dbReference>
<feature type="transmembrane region" description="Helical" evidence="13">
    <location>
        <begin position="183"/>
        <end position="204"/>
    </location>
</feature>
<evidence type="ECO:0000256" key="11">
    <source>
        <dbReference type="ARBA" id="ARBA00023010"/>
    </source>
</evidence>
<evidence type="ECO:0000256" key="2">
    <source>
        <dbReference type="ARBA" id="ARBA00005751"/>
    </source>
</evidence>
<evidence type="ECO:0000256" key="13">
    <source>
        <dbReference type="SAM" id="Phobius"/>
    </source>
</evidence>
<dbReference type="InterPro" id="IPR036005">
    <property type="entry name" value="Creatinase/aminopeptidase-like"/>
</dbReference>
<sequence>MRELRLIKKRDIYVKVIGSECSLEKVGSNITAPLINPRKSTSLSGFAQLLNLFGGGGFKRASIFSVGISPYITAQIIIQILSNDIVKKLTELRRAGEMGRMKIELYTRLLTLPFAIITSVGTLYLLNNEDLISKKGLGNGTSLIIASGIISSIPENFYNSYNYFSSLEGGVDNVKLLMNIFKFIIYIFFYVLVIALMVFITGTVRKIPIQQTGAGMILQKEKLGYLPIKLMPVGIMPVVFAGSIMIFPVGIAELTKSTSPTFNSFIQDYVSFGSPTGLLIYFLLIVLFSFLYSQIQLNTEEMCRSFQKTSQFIPGIMIGQETHNYIRSVLNKINWLGAPLLGLEVEIKTEENIQIMRVGGLIWQSIKNTLSSNVKVGMILKEVEEIAQKEFQRYGVESSFDKQDKFPSIICLSLNRCVVHGPASDQIIKEGDKLTVDLGFKYRGFNIDGAFSLFFDSAEKSMLSEIEEYRYLNQLTLALFYESIRVLKGGDLSGTITDRMERFFKKYFPKKYCFLEKFTGHGIGRELHDYPRIHNYGKNSQEGVVLPSNSTICIEPMIVEGKDGS</sequence>
<keyword evidence="7" id="KW-0479">Metal-binding</keyword>
<keyword evidence="9" id="KW-0653">Protein transport</keyword>
<dbReference type="InterPro" id="IPR002467">
    <property type="entry name" value="Pept_M24A_MAP1"/>
</dbReference>
<evidence type="ECO:0000256" key="9">
    <source>
        <dbReference type="ARBA" id="ARBA00022927"/>
    </source>
</evidence>
<dbReference type="GO" id="GO:0046872">
    <property type="term" value="F:metal ion binding"/>
    <property type="evidence" value="ECO:0007669"/>
    <property type="project" value="UniProtKB-KW"/>
</dbReference>
<name>A0A0J9TKT8_PLAVI</name>
<dbReference type="PANTHER" id="PTHR43330:SF27">
    <property type="entry name" value="METHIONINE AMINOPEPTIDASE"/>
    <property type="match status" value="1"/>
</dbReference>
<dbReference type="HAMAP" id="MF_01465">
    <property type="entry name" value="SecY"/>
    <property type="match status" value="1"/>
</dbReference>
<proteinExistence type="inferred from homology"/>
<evidence type="ECO:0000256" key="5">
    <source>
        <dbReference type="ARBA" id="ARBA00022670"/>
    </source>
</evidence>
<keyword evidence="11" id="KW-0811">Translocation</keyword>
<dbReference type="InterPro" id="IPR023201">
    <property type="entry name" value="SecY_dom_sf"/>
</dbReference>
<dbReference type="PRINTS" id="PR00303">
    <property type="entry name" value="SECYTRNLCASE"/>
</dbReference>
<dbReference type="SUPFAM" id="SSF55920">
    <property type="entry name" value="Creatinase/aminopeptidase"/>
    <property type="match status" value="1"/>
</dbReference>
<dbReference type="EMBL" id="KQ235637">
    <property type="protein sequence ID" value="KMZ96315.1"/>
    <property type="molecule type" value="Genomic_DNA"/>
</dbReference>
<dbReference type="GO" id="GO:0005829">
    <property type="term" value="C:cytosol"/>
    <property type="evidence" value="ECO:0007669"/>
    <property type="project" value="TreeGrafter"/>
</dbReference>
<dbReference type="GO" id="GO:0070006">
    <property type="term" value="F:metalloaminopeptidase activity"/>
    <property type="evidence" value="ECO:0007669"/>
    <property type="project" value="InterPro"/>
</dbReference>
<dbReference type="PROSITE" id="PS00680">
    <property type="entry name" value="MAP_1"/>
    <property type="match status" value="1"/>
</dbReference>
<evidence type="ECO:0000259" key="14">
    <source>
        <dbReference type="Pfam" id="PF00557"/>
    </source>
</evidence>
<organism evidence="15 16">
    <name type="scientific">Plasmodium vivax North Korean</name>
    <dbReference type="NCBI Taxonomy" id="1035514"/>
    <lineage>
        <taxon>Eukaryota</taxon>
        <taxon>Sar</taxon>
        <taxon>Alveolata</taxon>
        <taxon>Apicomplexa</taxon>
        <taxon>Aconoidasida</taxon>
        <taxon>Haemosporida</taxon>
        <taxon>Plasmodiidae</taxon>
        <taxon>Plasmodium</taxon>
        <taxon>Plasmodium (Plasmodium)</taxon>
    </lineage>
</organism>
<dbReference type="GO" id="GO:0016020">
    <property type="term" value="C:membrane"/>
    <property type="evidence" value="ECO:0007669"/>
    <property type="project" value="UniProtKB-SubCell"/>
</dbReference>
<evidence type="ECO:0000313" key="15">
    <source>
        <dbReference type="EMBL" id="KMZ96315.1"/>
    </source>
</evidence>
<comment type="subcellular location">
    <subcellularLocation>
        <location evidence="1">Membrane</location>
        <topology evidence="1">Multi-pass membrane protein</topology>
    </subcellularLocation>
</comment>
<evidence type="ECO:0000256" key="7">
    <source>
        <dbReference type="ARBA" id="ARBA00022723"/>
    </source>
</evidence>
<keyword evidence="5" id="KW-0645">Protease</keyword>
<dbReference type="Pfam" id="PF00557">
    <property type="entry name" value="Peptidase_M24"/>
    <property type="match status" value="1"/>
</dbReference>
<comment type="similarity">
    <text evidence="2">Belongs to the SecY/SEC61-alpha family.</text>
</comment>
<dbReference type="InterPro" id="IPR002208">
    <property type="entry name" value="SecY/SEC61-alpha"/>
</dbReference>